<dbReference type="InterPro" id="IPR049806">
    <property type="entry name" value="MasK-like_C"/>
</dbReference>
<dbReference type="AlphaFoldDB" id="A0A3B0XF72"/>
<sequence length="454" mass="51432">MSEIDISQEKADINLQIDGAQDRIADLENQLHLIDTELENLFQSRQQYILLSEISDRMDKLNKLGGARLFWGEACDEAQASANYTRVNNLVINYDEQVREVTKKRELIKEDIQSVIAQINILNDEILVVYELAEERDHEFVIEREMTVHPFRPMVMPWAMQGEDENRYRRILLLALLFSLVLGYLLPLWDLPMQTQEELTKVPEYLTKLIERKQPPPPPPEVKPEPKKKDEKDKKPEDKKKKKKLDKKLKKKGKVVEKIGILAFKDNFSDLMDNTAKKKLGSRARLGNKGQKARKTTRSLVTSQAAGSSGGIQTSNLSRNVGGTGKSISGVAFSRVESEIGSEFFGEERPLSGGPGPSRTDEEIQIVFDRYKSALYRIYNRELRKNPTLQGKLVLKLTIEPSGKVSACSMESSDMDASALEKKIVARVKKFNFGPKDGVPALTILYPIDFLPAN</sequence>
<feature type="coiled-coil region" evidence="1">
    <location>
        <begin position="10"/>
        <end position="44"/>
    </location>
</feature>
<dbReference type="EMBL" id="UOFJ01000082">
    <property type="protein sequence ID" value="VAW62933.1"/>
    <property type="molecule type" value="Genomic_DNA"/>
</dbReference>
<feature type="transmembrane region" description="Helical" evidence="3">
    <location>
        <begin position="171"/>
        <end position="189"/>
    </location>
</feature>
<organism evidence="4">
    <name type="scientific">hydrothermal vent metagenome</name>
    <dbReference type="NCBI Taxonomy" id="652676"/>
    <lineage>
        <taxon>unclassified sequences</taxon>
        <taxon>metagenomes</taxon>
        <taxon>ecological metagenomes</taxon>
    </lineage>
</organism>
<proteinExistence type="predicted"/>
<keyword evidence="3" id="KW-0812">Transmembrane</keyword>
<reference evidence="4" key="1">
    <citation type="submission" date="2018-06" db="EMBL/GenBank/DDBJ databases">
        <authorList>
            <person name="Zhirakovskaya E."/>
        </authorList>
    </citation>
    <scope>NUCLEOTIDE SEQUENCE</scope>
</reference>
<feature type="compositionally biased region" description="Polar residues" evidence="2">
    <location>
        <begin position="298"/>
        <end position="318"/>
    </location>
</feature>
<evidence type="ECO:0000256" key="3">
    <source>
        <dbReference type="SAM" id="Phobius"/>
    </source>
</evidence>
<feature type="compositionally biased region" description="Basic residues" evidence="2">
    <location>
        <begin position="240"/>
        <end position="249"/>
    </location>
</feature>
<feature type="compositionally biased region" description="Basic and acidic residues" evidence="2">
    <location>
        <begin position="222"/>
        <end position="239"/>
    </location>
</feature>
<feature type="region of interest" description="Disordered" evidence="2">
    <location>
        <begin position="210"/>
        <end position="249"/>
    </location>
</feature>
<dbReference type="NCBIfam" id="NF033768">
    <property type="entry name" value="myxo_SS_tail"/>
    <property type="match status" value="1"/>
</dbReference>
<evidence type="ECO:0000256" key="2">
    <source>
        <dbReference type="SAM" id="MobiDB-lite"/>
    </source>
</evidence>
<feature type="region of interest" description="Disordered" evidence="2">
    <location>
        <begin position="285"/>
        <end position="318"/>
    </location>
</feature>
<keyword evidence="3" id="KW-0472">Membrane</keyword>
<keyword evidence="1" id="KW-0175">Coiled coil</keyword>
<keyword evidence="3" id="KW-1133">Transmembrane helix</keyword>
<protein>
    <submittedName>
        <fullName evidence="4">TonB-like</fullName>
    </submittedName>
</protein>
<evidence type="ECO:0000256" key="1">
    <source>
        <dbReference type="SAM" id="Coils"/>
    </source>
</evidence>
<dbReference type="SUPFAM" id="SSF74653">
    <property type="entry name" value="TolA/TonB C-terminal domain"/>
    <property type="match status" value="1"/>
</dbReference>
<gene>
    <name evidence="4" type="ORF">MNBD_GAMMA10-2669</name>
</gene>
<name>A0A3B0XF72_9ZZZZ</name>
<accession>A0A3B0XF72</accession>
<evidence type="ECO:0000313" key="4">
    <source>
        <dbReference type="EMBL" id="VAW62933.1"/>
    </source>
</evidence>